<dbReference type="InterPro" id="IPR050109">
    <property type="entry name" value="HTH-type_TetR-like_transc_reg"/>
</dbReference>
<sequence length="244" mass="27456">MSTLTPKKQAIQDREDRILQLSRQMVLEGGYHGLGLDSLAEELSVSRGTIYNHFSCKEEIILALLVATMDKRRDMFQRAAAYPDVPRVRLAAIGVASELFVRLYPEHFRVEQIVKSDSIWDKTTEERRTLVKTCQMQCVGIVAGIVRDAIAQKHVALPHSMTPEAVVFGLWSMTEGAYSIIATSDSMAELGIAEPFLAIRNNIHHLLDGYGWTPLSKDTDFDAAMQKIATEVFAKEFARLKQDW</sequence>
<dbReference type="PRINTS" id="PR00455">
    <property type="entry name" value="HTHTETR"/>
</dbReference>
<dbReference type="SUPFAM" id="SSF46689">
    <property type="entry name" value="Homeodomain-like"/>
    <property type="match status" value="1"/>
</dbReference>
<dbReference type="PANTHER" id="PTHR30055:SF234">
    <property type="entry name" value="HTH-TYPE TRANSCRIPTIONAL REGULATOR BETI"/>
    <property type="match status" value="1"/>
</dbReference>
<dbReference type="Pfam" id="PF00440">
    <property type="entry name" value="TetR_N"/>
    <property type="match status" value="1"/>
</dbReference>
<dbReference type="AlphaFoldDB" id="A0A1P8WQF6"/>
<keyword evidence="7" id="KW-1185">Reference proteome</keyword>
<evidence type="ECO:0000313" key="6">
    <source>
        <dbReference type="EMBL" id="APZ96287.1"/>
    </source>
</evidence>
<gene>
    <name evidence="6" type="ORF">Fuma_05955</name>
</gene>
<reference evidence="6 7" key="1">
    <citation type="journal article" date="2016" name="Front. Microbiol.">
        <title>Fuerstia marisgermanicae gen. nov., sp. nov., an Unusual Member of the Phylum Planctomycetes from the German Wadden Sea.</title>
        <authorList>
            <person name="Kohn T."/>
            <person name="Heuer A."/>
            <person name="Jogler M."/>
            <person name="Vollmers J."/>
            <person name="Boedeker C."/>
            <person name="Bunk B."/>
            <person name="Rast P."/>
            <person name="Borchert D."/>
            <person name="Glockner I."/>
            <person name="Freese H.M."/>
            <person name="Klenk H.P."/>
            <person name="Overmann J."/>
            <person name="Kaster A.K."/>
            <person name="Rohde M."/>
            <person name="Wiegand S."/>
            <person name="Jogler C."/>
        </authorList>
    </citation>
    <scope>NUCLEOTIDE SEQUENCE [LARGE SCALE GENOMIC DNA]</scope>
    <source>
        <strain evidence="6 7">NH11</strain>
    </source>
</reference>
<dbReference type="GO" id="GO:0000976">
    <property type="term" value="F:transcription cis-regulatory region binding"/>
    <property type="evidence" value="ECO:0007669"/>
    <property type="project" value="TreeGrafter"/>
</dbReference>
<evidence type="ECO:0000256" key="2">
    <source>
        <dbReference type="ARBA" id="ARBA00023125"/>
    </source>
</evidence>
<name>A0A1P8WQF6_9PLAN</name>
<keyword evidence="2 4" id="KW-0238">DNA-binding</keyword>
<dbReference type="PANTHER" id="PTHR30055">
    <property type="entry name" value="HTH-TYPE TRANSCRIPTIONAL REGULATOR RUTR"/>
    <property type="match status" value="1"/>
</dbReference>
<dbReference type="PROSITE" id="PS50977">
    <property type="entry name" value="HTH_TETR_2"/>
    <property type="match status" value="1"/>
</dbReference>
<evidence type="ECO:0000259" key="5">
    <source>
        <dbReference type="PROSITE" id="PS50977"/>
    </source>
</evidence>
<dbReference type="RefSeq" id="WP_077027330.1">
    <property type="nucleotide sequence ID" value="NZ_CP017641.1"/>
</dbReference>
<protein>
    <submittedName>
        <fullName evidence="6">Bacterial regulatory proteins, tetR family</fullName>
    </submittedName>
</protein>
<dbReference type="Gene3D" id="1.10.10.60">
    <property type="entry name" value="Homeodomain-like"/>
    <property type="match status" value="1"/>
</dbReference>
<dbReference type="Gene3D" id="1.10.357.10">
    <property type="entry name" value="Tetracycline Repressor, domain 2"/>
    <property type="match status" value="1"/>
</dbReference>
<feature type="DNA-binding region" description="H-T-H motif" evidence="4">
    <location>
        <begin position="35"/>
        <end position="54"/>
    </location>
</feature>
<accession>A0A1P8WQF6</accession>
<dbReference type="GO" id="GO:0003700">
    <property type="term" value="F:DNA-binding transcription factor activity"/>
    <property type="evidence" value="ECO:0007669"/>
    <property type="project" value="TreeGrafter"/>
</dbReference>
<evidence type="ECO:0000256" key="3">
    <source>
        <dbReference type="ARBA" id="ARBA00023163"/>
    </source>
</evidence>
<dbReference type="OrthoDB" id="9814200at2"/>
<organism evidence="6 7">
    <name type="scientific">Fuerstiella marisgermanici</name>
    <dbReference type="NCBI Taxonomy" id="1891926"/>
    <lineage>
        <taxon>Bacteria</taxon>
        <taxon>Pseudomonadati</taxon>
        <taxon>Planctomycetota</taxon>
        <taxon>Planctomycetia</taxon>
        <taxon>Planctomycetales</taxon>
        <taxon>Planctomycetaceae</taxon>
        <taxon>Fuerstiella</taxon>
    </lineage>
</organism>
<evidence type="ECO:0000256" key="4">
    <source>
        <dbReference type="PROSITE-ProRule" id="PRU00335"/>
    </source>
</evidence>
<dbReference type="InterPro" id="IPR009057">
    <property type="entry name" value="Homeodomain-like_sf"/>
</dbReference>
<feature type="domain" description="HTH tetR-type" evidence="5">
    <location>
        <begin position="12"/>
        <end position="72"/>
    </location>
</feature>
<dbReference type="EMBL" id="CP017641">
    <property type="protein sequence ID" value="APZ96287.1"/>
    <property type="molecule type" value="Genomic_DNA"/>
</dbReference>
<keyword evidence="1" id="KW-0805">Transcription regulation</keyword>
<keyword evidence="3" id="KW-0804">Transcription</keyword>
<evidence type="ECO:0000256" key="1">
    <source>
        <dbReference type="ARBA" id="ARBA00023015"/>
    </source>
</evidence>
<evidence type="ECO:0000313" key="7">
    <source>
        <dbReference type="Proteomes" id="UP000187735"/>
    </source>
</evidence>
<dbReference type="STRING" id="1891926.Fuma_05955"/>
<dbReference type="InterPro" id="IPR001647">
    <property type="entry name" value="HTH_TetR"/>
</dbReference>
<dbReference type="KEGG" id="fmr:Fuma_05955"/>
<dbReference type="Proteomes" id="UP000187735">
    <property type="component" value="Chromosome"/>
</dbReference>
<proteinExistence type="predicted"/>